<feature type="chain" id="PRO_5007458770" description="Outer membrane protein beta-barrel domain-containing protein" evidence="1">
    <location>
        <begin position="20"/>
        <end position="233"/>
    </location>
</feature>
<protein>
    <recommendedName>
        <fullName evidence="2">Outer membrane protein beta-barrel domain-containing protein</fullName>
    </recommendedName>
</protein>
<evidence type="ECO:0000313" key="4">
    <source>
        <dbReference type="Proteomes" id="UP000070533"/>
    </source>
</evidence>
<dbReference type="RefSeq" id="WP_025875611.1">
    <property type="nucleotide sequence ID" value="NZ_BAAAXP010000043.1"/>
</dbReference>
<comment type="caution">
    <text evidence="3">The sequence shown here is derived from an EMBL/GenBank/DDBJ whole genome shotgun (WGS) entry which is preliminary data.</text>
</comment>
<feature type="signal peptide" evidence="1">
    <location>
        <begin position="1"/>
        <end position="19"/>
    </location>
</feature>
<gene>
    <name evidence="3" type="ORF">HMPREF3226_00089</name>
</gene>
<dbReference type="STRING" id="28128.HMPREF3226_00089"/>
<feature type="domain" description="Outer membrane protein beta-barrel" evidence="2">
    <location>
        <begin position="18"/>
        <end position="211"/>
    </location>
</feature>
<dbReference type="Pfam" id="PF13568">
    <property type="entry name" value="OMP_b-brl_2"/>
    <property type="match status" value="1"/>
</dbReference>
<proteinExistence type="predicted"/>
<sequence>MKRLFFILICSVFGIMAQAQPQSGTWSIIPHVGVSLSKLPGDYILLNKASQENGVKSTFGSGFTGGVEVMYQNSDQLALSAALNYTQAGCAYKDGDMGDDGKTGTIFHDAKYRLNYLDLPLMAHYYVAKGVALKAGLQLSYFLNGDFGYEEQDYTIEKDGSRKYGENKVMEGKLYKDAFNQLLFSIPIGVSYEYENIVLDARYNVGLSKIHSRVLSSDKMQVITLMVGYKFDI</sequence>
<accession>A0A133QQF4</accession>
<organism evidence="3 4">
    <name type="scientific">Prevotella corporis</name>
    <dbReference type="NCBI Taxonomy" id="28128"/>
    <lineage>
        <taxon>Bacteria</taxon>
        <taxon>Pseudomonadati</taxon>
        <taxon>Bacteroidota</taxon>
        <taxon>Bacteroidia</taxon>
        <taxon>Bacteroidales</taxon>
        <taxon>Prevotellaceae</taxon>
        <taxon>Prevotella</taxon>
    </lineage>
</organism>
<evidence type="ECO:0000313" key="3">
    <source>
        <dbReference type="EMBL" id="KXA45122.1"/>
    </source>
</evidence>
<dbReference type="OrthoDB" id="947434at2"/>
<dbReference type="EMBL" id="LRQG01000002">
    <property type="protein sequence ID" value="KXA45122.1"/>
    <property type="molecule type" value="Genomic_DNA"/>
</dbReference>
<dbReference type="InterPro" id="IPR025665">
    <property type="entry name" value="Beta-barrel_OMP_2"/>
</dbReference>
<keyword evidence="1" id="KW-0732">Signal</keyword>
<dbReference type="Proteomes" id="UP000070533">
    <property type="component" value="Unassembled WGS sequence"/>
</dbReference>
<reference evidence="4" key="1">
    <citation type="submission" date="2016-01" db="EMBL/GenBank/DDBJ databases">
        <authorList>
            <person name="Mitreva M."/>
            <person name="Pepin K.H."/>
            <person name="Mihindukulasuriya K.A."/>
            <person name="Fulton R."/>
            <person name="Fronick C."/>
            <person name="O'Laughlin M."/>
            <person name="Miner T."/>
            <person name="Herter B."/>
            <person name="Rosa B.A."/>
            <person name="Cordes M."/>
            <person name="Tomlinson C."/>
            <person name="Wollam A."/>
            <person name="Palsikar V.B."/>
            <person name="Mardis E.R."/>
            <person name="Wilson R.K."/>
        </authorList>
    </citation>
    <scope>NUCLEOTIDE SEQUENCE [LARGE SCALE GENOMIC DNA]</scope>
    <source>
        <strain evidence="4">MJR7716</strain>
    </source>
</reference>
<dbReference type="AlphaFoldDB" id="A0A133QQF4"/>
<keyword evidence="4" id="KW-1185">Reference proteome</keyword>
<dbReference type="PATRIC" id="fig|28128.5.peg.89"/>
<evidence type="ECO:0000259" key="2">
    <source>
        <dbReference type="Pfam" id="PF13568"/>
    </source>
</evidence>
<name>A0A133QQF4_9BACT</name>
<evidence type="ECO:0000256" key="1">
    <source>
        <dbReference type="SAM" id="SignalP"/>
    </source>
</evidence>